<name>A0ACB8TXI1_9APHY</name>
<sequence>MAGGPTETTKPAEEYRLPTGVKAKHYDLTIRTDLEKLRFDGYVVAHLDVLEETSKIVFNSSKLTLGRARLSSAALKEEVTVDATSFEIDGASERVTIQLPGALSAGTQLALKVDFEGELTGSMLGYYRCSWEDEGKTKHYALTQFEPTSARAAFPCWDEPLLKATIALTMVSRADTVNLSNMPAISEEVYAPSYKDSTDAISWLSSKFSELTTGEGEKWKVTKFQTTPPMSTYIVAFANGPFVYLEDSYTSPLSKFALDVKKKVLPLYEQVFDIEYPLPKLDTLVATDFDAAAMENWGLITGATSAYLVEPDSLDLGAKKRIAVTQSHECAHMWFGNITTMEWWDNLYLNEGFASLPTTDFFSRVFPEWKVHSAFISEMLNRALSLDAKLSSHPIEVECPDAATINQIFDSLSYAKAASVLRMLSNFIGEEKFLKGVSIYLKKHLFANSVTKDLWEGIQEASGVDVPKVMDNWVKKMGFPVITVTETKDGITVRQDRFLETGPAPPEENETLWSVPLSLLTTDENGKAKIDRSLLLDQREITIALDTSKPFKLNAGTTGVYRVLYTAERLIAIAKEAAKENSIFSLEDRIGLVYDALALARAGYLDVSAVLSLYDVFRNEKEHLVWDSVAESFGVFGSTWYEHPQIVEKLNTFRRELFVPIVARLGYDYTAGESVDVHELRTTAIVQSAHGGDEGVIEELRTRFKKAIETGEDAHIPPDLLGATYVTSVKHGGKMEYDQVKAILAKPKTPTVELAAIAALCATQNDELAEETWKYLMSKSRDQDIPVFFRNFFQNHKKRHFLVDKFREDYDQLYQRLEGNFSLQYLVNYSHAGLCSDKDWKETKAFFEGKDVSKYKLALQQSLDGIHTRSEWIKRSTSDLQKWLENRK</sequence>
<evidence type="ECO:0000313" key="1">
    <source>
        <dbReference type="EMBL" id="KAI0086651.1"/>
    </source>
</evidence>
<dbReference type="Proteomes" id="UP001055072">
    <property type="component" value="Unassembled WGS sequence"/>
</dbReference>
<protein>
    <submittedName>
        <fullName evidence="1">Peptidase family M1-domain-containing protein</fullName>
    </submittedName>
</protein>
<comment type="caution">
    <text evidence="1">The sequence shown here is derived from an EMBL/GenBank/DDBJ whole genome shotgun (WGS) entry which is preliminary data.</text>
</comment>
<accession>A0ACB8TXI1</accession>
<evidence type="ECO:0000313" key="2">
    <source>
        <dbReference type="Proteomes" id="UP001055072"/>
    </source>
</evidence>
<gene>
    <name evidence="1" type="ORF">BDY19DRAFT_894425</name>
</gene>
<dbReference type="EMBL" id="MU274922">
    <property type="protein sequence ID" value="KAI0086651.1"/>
    <property type="molecule type" value="Genomic_DNA"/>
</dbReference>
<organism evidence="1 2">
    <name type="scientific">Irpex rosettiformis</name>
    <dbReference type="NCBI Taxonomy" id="378272"/>
    <lineage>
        <taxon>Eukaryota</taxon>
        <taxon>Fungi</taxon>
        <taxon>Dikarya</taxon>
        <taxon>Basidiomycota</taxon>
        <taxon>Agaricomycotina</taxon>
        <taxon>Agaricomycetes</taxon>
        <taxon>Polyporales</taxon>
        <taxon>Irpicaceae</taxon>
        <taxon>Irpex</taxon>
    </lineage>
</organism>
<keyword evidence="2" id="KW-1185">Reference proteome</keyword>
<reference evidence="1" key="1">
    <citation type="journal article" date="2021" name="Environ. Microbiol.">
        <title>Gene family expansions and transcriptome signatures uncover fungal adaptations to wood decay.</title>
        <authorList>
            <person name="Hage H."/>
            <person name="Miyauchi S."/>
            <person name="Viragh M."/>
            <person name="Drula E."/>
            <person name="Min B."/>
            <person name="Chaduli D."/>
            <person name="Navarro D."/>
            <person name="Favel A."/>
            <person name="Norest M."/>
            <person name="Lesage-Meessen L."/>
            <person name="Balint B."/>
            <person name="Merenyi Z."/>
            <person name="de Eugenio L."/>
            <person name="Morin E."/>
            <person name="Martinez A.T."/>
            <person name="Baldrian P."/>
            <person name="Stursova M."/>
            <person name="Martinez M.J."/>
            <person name="Novotny C."/>
            <person name="Magnuson J.K."/>
            <person name="Spatafora J.W."/>
            <person name="Maurice S."/>
            <person name="Pangilinan J."/>
            <person name="Andreopoulos W."/>
            <person name="LaButti K."/>
            <person name="Hundley H."/>
            <person name="Na H."/>
            <person name="Kuo A."/>
            <person name="Barry K."/>
            <person name="Lipzen A."/>
            <person name="Henrissat B."/>
            <person name="Riley R."/>
            <person name="Ahrendt S."/>
            <person name="Nagy L.G."/>
            <person name="Grigoriev I.V."/>
            <person name="Martin F."/>
            <person name="Rosso M.N."/>
        </authorList>
    </citation>
    <scope>NUCLEOTIDE SEQUENCE</scope>
    <source>
        <strain evidence="1">CBS 384.51</strain>
    </source>
</reference>
<proteinExistence type="predicted"/>